<feature type="transmembrane region" description="Helical" evidence="8">
    <location>
        <begin position="484"/>
        <end position="509"/>
    </location>
</feature>
<evidence type="ECO:0000313" key="9">
    <source>
        <dbReference type="EMBL" id="PRR78549.1"/>
    </source>
</evidence>
<feature type="transmembrane region" description="Helical" evidence="8">
    <location>
        <begin position="409"/>
        <end position="431"/>
    </location>
</feature>
<keyword evidence="4" id="KW-1003">Cell membrane</keyword>
<evidence type="ECO:0000256" key="6">
    <source>
        <dbReference type="ARBA" id="ARBA00022989"/>
    </source>
</evidence>
<dbReference type="GO" id="GO:0022857">
    <property type="term" value="F:transmembrane transporter activity"/>
    <property type="evidence" value="ECO:0007669"/>
    <property type="project" value="InterPro"/>
</dbReference>
<feature type="transmembrane region" description="Helical" evidence="8">
    <location>
        <begin position="92"/>
        <end position="111"/>
    </location>
</feature>
<protein>
    <submittedName>
        <fullName evidence="9">Glycine betaine transporter OpuD</fullName>
    </submittedName>
</protein>
<dbReference type="GO" id="GO:0005886">
    <property type="term" value="C:plasma membrane"/>
    <property type="evidence" value="ECO:0007669"/>
    <property type="project" value="UniProtKB-SubCell"/>
</dbReference>
<feature type="transmembrane region" description="Helical" evidence="8">
    <location>
        <begin position="201"/>
        <end position="224"/>
    </location>
</feature>
<evidence type="ECO:0000256" key="5">
    <source>
        <dbReference type="ARBA" id="ARBA00022692"/>
    </source>
</evidence>
<accession>A0A2T0B3U0</accession>
<dbReference type="PANTHER" id="PTHR30047">
    <property type="entry name" value="HIGH-AFFINITY CHOLINE TRANSPORT PROTEIN-RELATED"/>
    <property type="match status" value="1"/>
</dbReference>
<feature type="transmembrane region" description="Helical" evidence="8">
    <location>
        <begin position="327"/>
        <end position="346"/>
    </location>
</feature>
<dbReference type="InterPro" id="IPR000060">
    <property type="entry name" value="BCCT_transptr"/>
</dbReference>
<dbReference type="RefSeq" id="WP_106063723.1">
    <property type="nucleotide sequence ID" value="NZ_PVXO01000044.1"/>
</dbReference>
<feature type="transmembrane region" description="Helical" evidence="8">
    <location>
        <begin position="12"/>
        <end position="31"/>
    </location>
</feature>
<keyword evidence="10" id="KW-1185">Reference proteome</keyword>
<dbReference type="PROSITE" id="PS51257">
    <property type="entry name" value="PROKAR_LIPOPROTEIN"/>
    <property type="match status" value="1"/>
</dbReference>
<gene>
    <name evidence="9" type="primary">opuD</name>
    <name evidence="9" type="ORF">CLLI_16330</name>
</gene>
<evidence type="ECO:0000256" key="1">
    <source>
        <dbReference type="ARBA" id="ARBA00004651"/>
    </source>
</evidence>
<evidence type="ECO:0000256" key="8">
    <source>
        <dbReference type="SAM" id="Phobius"/>
    </source>
</evidence>
<dbReference type="OrthoDB" id="9775735at2"/>
<comment type="subcellular location">
    <subcellularLocation>
        <location evidence="1">Cell membrane</location>
        <topology evidence="1">Multi-pass membrane protein</topology>
    </subcellularLocation>
</comment>
<keyword evidence="7 8" id="KW-0472">Membrane</keyword>
<evidence type="ECO:0000256" key="2">
    <source>
        <dbReference type="ARBA" id="ARBA00005658"/>
    </source>
</evidence>
<sequence length="515" mass="56496">MLKEANFKKVRKGVFWPAFIVVGGSACLGIFNNKALTDVAKSTFTWSLESFGWLYQLVSIVALFIVAIITFSKLGKIRFGGADAKPKFSFPTWFAMALTGGIATGIITYGVNEPIIYFGNIYGEMANTGVQPGTPMAAIYSIARCFYNWSFIPYAMYSLCGLIVAYMYFNKKKPLSVTSTLIPLFGEKVTKGIWPNIIDTLSLLAMALGLASSLGAGLALVGSGLEISYGIKQGPIVWLILSILITATFTVASSSGIDKGIKWLADFNSKIFYFLLIFLFIIGPTIYICRTSTSGLGYWLQNFWQWGLDPGDIGGEALVMWWTLYDWAIWIAYAPLMGIFLAMISYGRTIRQFMIINWVLPSTFSIVWFGIWGSTAIKWQQSGKINLISTIKQNGAVSGLWTFLGNLPLGAIIVPVVMLTLIISFATSADAMTTTIASLCMEGSKHDEEPPLWQKILWGVSIGAIAFFMVAYGGGEQGVDGVKYLAAAGGFMVLFIFTLQVISSIKMFFIDDIEQ</sequence>
<feature type="transmembrane region" description="Helical" evidence="8">
    <location>
        <begin position="151"/>
        <end position="169"/>
    </location>
</feature>
<feature type="transmembrane region" description="Helical" evidence="8">
    <location>
        <begin position="452"/>
        <end position="472"/>
    </location>
</feature>
<feature type="transmembrane region" description="Helical" evidence="8">
    <location>
        <begin position="51"/>
        <end position="71"/>
    </location>
</feature>
<evidence type="ECO:0000256" key="4">
    <source>
        <dbReference type="ARBA" id="ARBA00022475"/>
    </source>
</evidence>
<proteinExistence type="inferred from homology"/>
<keyword evidence="5 8" id="KW-0812">Transmembrane</keyword>
<evidence type="ECO:0000313" key="10">
    <source>
        <dbReference type="Proteomes" id="UP000239706"/>
    </source>
</evidence>
<dbReference type="PANTHER" id="PTHR30047:SF7">
    <property type="entry name" value="HIGH-AFFINITY CHOLINE TRANSPORT PROTEIN"/>
    <property type="match status" value="1"/>
</dbReference>
<feature type="transmembrane region" description="Helical" evidence="8">
    <location>
        <begin position="269"/>
        <end position="288"/>
    </location>
</feature>
<reference evidence="9 10" key="1">
    <citation type="submission" date="2018-03" db="EMBL/GenBank/DDBJ databases">
        <title>Genome sequence of Clostridium liquoris DSM 100320.</title>
        <authorList>
            <person name="Poehlein A."/>
            <person name="Daniel R."/>
        </authorList>
    </citation>
    <scope>NUCLEOTIDE SEQUENCE [LARGE SCALE GENOMIC DNA]</scope>
    <source>
        <strain evidence="9 10">DSM 100320</strain>
    </source>
</reference>
<comment type="caution">
    <text evidence="9">The sequence shown here is derived from an EMBL/GenBank/DDBJ whole genome shotgun (WGS) entry which is preliminary data.</text>
</comment>
<dbReference type="Proteomes" id="UP000239706">
    <property type="component" value="Unassembled WGS sequence"/>
</dbReference>
<dbReference type="EMBL" id="PVXO01000044">
    <property type="protein sequence ID" value="PRR78549.1"/>
    <property type="molecule type" value="Genomic_DNA"/>
</dbReference>
<dbReference type="AlphaFoldDB" id="A0A2T0B3U0"/>
<name>A0A2T0B3U0_9CLOT</name>
<organism evidence="9 10">
    <name type="scientific">Clostridium liquoris</name>
    <dbReference type="NCBI Taxonomy" id="1289519"/>
    <lineage>
        <taxon>Bacteria</taxon>
        <taxon>Bacillati</taxon>
        <taxon>Bacillota</taxon>
        <taxon>Clostridia</taxon>
        <taxon>Eubacteriales</taxon>
        <taxon>Clostridiaceae</taxon>
        <taxon>Clostridium</taxon>
    </lineage>
</organism>
<feature type="transmembrane region" description="Helical" evidence="8">
    <location>
        <begin position="236"/>
        <end position="257"/>
    </location>
</feature>
<dbReference type="Pfam" id="PF02028">
    <property type="entry name" value="BCCT"/>
    <property type="match status" value="1"/>
</dbReference>
<keyword evidence="6 8" id="KW-1133">Transmembrane helix</keyword>
<evidence type="ECO:0000256" key="3">
    <source>
        <dbReference type="ARBA" id="ARBA00022448"/>
    </source>
</evidence>
<keyword evidence="3" id="KW-0813">Transport</keyword>
<feature type="transmembrane region" description="Helical" evidence="8">
    <location>
        <begin position="353"/>
        <end position="372"/>
    </location>
</feature>
<comment type="similarity">
    <text evidence="2">Belongs to the BCCT transporter (TC 2.A.15) family.</text>
</comment>
<evidence type="ECO:0000256" key="7">
    <source>
        <dbReference type="ARBA" id="ARBA00023136"/>
    </source>
</evidence>